<reference evidence="3" key="1">
    <citation type="submission" date="2019-06" db="EMBL/GenBank/DDBJ databases">
        <authorList>
            <person name="Zheng W."/>
        </authorList>
    </citation>
    <scope>NUCLEOTIDE SEQUENCE</scope>
    <source>
        <strain evidence="3">QDHG01</strain>
    </source>
</reference>
<dbReference type="GO" id="GO:0008474">
    <property type="term" value="F:palmitoyl-(protein) hydrolase activity"/>
    <property type="evidence" value="ECO:0007669"/>
    <property type="project" value="TreeGrafter"/>
</dbReference>
<dbReference type="GO" id="GO:0016020">
    <property type="term" value="C:membrane"/>
    <property type="evidence" value="ECO:0007669"/>
    <property type="project" value="TreeGrafter"/>
</dbReference>
<dbReference type="InterPro" id="IPR029058">
    <property type="entry name" value="AB_hydrolase_fold"/>
</dbReference>
<evidence type="ECO:0000256" key="1">
    <source>
        <dbReference type="SAM" id="Phobius"/>
    </source>
</evidence>
<proteinExistence type="predicted"/>
<feature type="transmembrane region" description="Helical" evidence="1">
    <location>
        <begin position="12"/>
        <end position="32"/>
    </location>
</feature>
<evidence type="ECO:0000313" key="4">
    <source>
        <dbReference type="Proteomes" id="UP000785679"/>
    </source>
</evidence>
<dbReference type="Proteomes" id="UP000785679">
    <property type="component" value="Unassembled WGS sequence"/>
</dbReference>
<sequence length="327" mass="37587">MLENRPYLKFLVQGIGFLAAFAAFTVTSLYFAQNKMIYLPGAPIQYPNDNPEGYKNPGERGMLYKEIETVTSDNLRLKGWFIHQRNPKKHNTVIFMHENAGNIGLRMDFFELLYSKLEVNIVTFGYRGYSYSEGSPSEEGLKLDADAIIDYVKSEKEIDQNTVFLQGRSLGGAVAIHTAVKYGDYFKGVIVENTFTSMADMVDRVMVFASKIKGFILKNHWRSIDLVAKIEQPIMYITGKQDELVPFEMTLELHENTHKSKQKEVYIVFPGTHNDTWLVESKVYVEKLRRFMSDSLVIARESGEYIYENVKPKVKKGKKKGNFNDEF</sequence>
<dbReference type="EMBL" id="RRYP01005241">
    <property type="protein sequence ID" value="TNV82205.1"/>
    <property type="molecule type" value="Genomic_DNA"/>
</dbReference>
<organism evidence="3 4">
    <name type="scientific">Halteria grandinella</name>
    <dbReference type="NCBI Taxonomy" id="5974"/>
    <lineage>
        <taxon>Eukaryota</taxon>
        <taxon>Sar</taxon>
        <taxon>Alveolata</taxon>
        <taxon>Ciliophora</taxon>
        <taxon>Intramacronucleata</taxon>
        <taxon>Spirotrichea</taxon>
        <taxon>Stichotrichia</taxon>
        <taxon>Sporadotrichida</taxon>
        <taxon>Halteriidae</taxon>
        <taxon>Halteria</taxon>
    </lineage>
</organism>
<dbReference type="PANTHER" id="PTHR12277:SF81">
    <property type="entry name" value="PROTEIN ABHD13"/>
    <property type="match status" value="1"/>
</dbReference>
<dbReference type="Pfam" id="PF00326">
    <property type="entry name" value="Peptidase_S9"/>
    <property type="match status" value="1"/>
</dbReference>
<dbReference type="GO" id="GO:0008236">
    <property type="term" value="F:serine-type peptidase activity"/>
    <property type="evidence" value="ECO:0007669"/>
    <property type="project" value="InterPro"/>
</dbReference>
<keyword evidence="1" id="KW-0812">Transmembrane</keyword>
<protein>
    <recommendedName>
        <fullName evidence="2">Peptidase S9 prolyl oligopeptidase catalytic domain-containing protein</fullName>
    </recommendedName>
</protein>
<dbReference type="InterPro" id="IPR001375">
    <property type="entry name" value="Peptidase_S9_cat"/>
</dbReference>
<evidence type="ECO:0000313" key="3">
    <source>
        <dbReference type="EMBL" id="TNV82205.1"/>
    </source>
</evidence>
<evidence type="ECO:0000259" key="2">
    <source>
        <dbReference type="Pfam" id="PF00326"/>
    </source>
</evidence>
<dbReference type="OrthoDB" id="10249433at2759"/>
<gene>
    <name evidence="3" type="ORF">FGO68_gene10565</name>
</gene>
<dbReference type="PANTHER" id="PTHR12277">
    <property type="entry name" value="ALPHA/BETA HYDROLASE DOMAIN-CONTAINING PROTEIN"/>
    <property type="match status" value="1"/>
</dbReference>
<accession>A0A8J8T577</accession>
<comment type="caution">
    <text evidence="3">The sequence shown here is derived from an EMBL/GenBank/DDBJ whole genome shotgun (WGS) entry which is preliminary data.</text>
</comment>
<dbReference type="Gene3D" id="3.40.50.1820">
    <property type="entry name" value="alpha/beta hydrolase"/>
    <property type="match status" value="1"/>
</dbReference>
<keyword evidence="1" id="KW-0472">Membrane</keyword>
<feature type="domain" description="Peptidase S9 prolyl oligopeptidase catalytic" evidence="2">
    <location>
        <begin position="147"/>
        <end position="271"/>
    </location>
</feature>
<keyword evidence="4" id="KW-1185">Reference proteome</keyword>
<dbReference type="GO" id="GO:0006508">
    <property type="term" value="P:proteolysis"/>
    <property type="evidence" value="ECO:0007669"/>
    <property type="project" value="InterPro"/>
</dbReference>
<keyword evidence="1" id="KW-1133">Transmembrane helix</keyword>
<dbReference type="SUPFAM" id="SSF53474">
    <property type="entry name" value="alpha/beta-Hydrolases"/>
    <property type="match status" value="1"/>
</dbReference>
<name>A0A8J8T577_HALGN</name>
<dbReference type="AlphaFoldDB" id="A0A8J8T577"/>